<dbReference type="RefSeq" id="WP_273943861.1">
    <property type="nucleotide sequence ID" value="NZ_CP097263.1"/>
</dbReference>
<dbReference type="Proteomes" id="UP001589810">
    <property type="component" value="Unassembled WGS sequence"/>
</dbReference>
<name>A0ABV6N919_9PSEU</name>
<protein>
    <recommendedName>
        <fullName evidence="3">FxLD family lantipeptide</fullName>
    </recommendedName>
</protein>
<sequence>MTAMLDDFDLDIRIGDLKVQPLAMQTTSDNGGCTENTEGGITCTTGNTARVCLTDASCHKTVCC</sequence>
<keyword evidence="2" id="KW-1185">Reference proteome</keyword>
<evidence type="ECO:0000313" key="2">
    <source>
        <dbReference type="Proteomes" id="UP001589810"/>
    </source>
</evidence>
<proteinExistence type="predicted"/>
<accession>A0ABV6N919</accession>
<organism evidence="1 2">
    <name type="scientific">Kutzneria chonburiensis</name>
    <dbReference type="NCBI Taxonomy" id="1483604"/>
    <lineage>
        <taxon>Bacteria</taxon>
        <taxon>Bacillati</taxon>
        <taxon>Actinomycetota</taxon>
        <taxon>Actinomycetes</taxon>
        <taxon>Pseudonocardiales</taxon>
        <taxon>Pseudonocardiaceae</taxon>
        <taxon>Kutzneria</taxon>
    </lineage>
</organism>
<dbReference type="EMBL" id="JBHLUD010000016">
    <property type="protein sequence ID" value="MFC0548456.1"/>
    <property type="molecule type" value="Genomic_DNA"/>
</dbReference>
<evidence type="ECO:0000313" key="1">
    <source>
        <dbReference type="EMBL" id="MFC0548456.1"/>
    </source>
</evidence>
<evidence type="ECO:0008006" key="3">
    <source>
        <dbReference type="Google" id="ProtNLM"/>
    </source>
</evidence>
<reference evidence="1 2" key="1">
    <citation type="submission" date="2024-09" db="EMBL/GenBank/DDBJ databases">
        <authorList>
            <person name="Sun Q."/>
            <person name="Mori K."/>
        </authorList>
    </citation>
    <scope>NUCLEOTIDE SEQUENCE [LARGE SCALE GENOMIC DNA]</scope>
    <source>
        <strain evidence="1 2">TBRC 1432</strain>
    </source>
</reference>
<gene>
    <name evidence="1" type="ORF">ACFFH7_43605</name>
</gene>
<comment type="caution">
    <text evidence="1">The sequence shown here is derived from an EMBL/GenBank/DDBJ whole genome shotgun (WGS) entry which is preliminary data.</text>
</comment>